<dbReference type="Proteomes" id="UP000632138">
    <property type="component" value="Unassembled WGS sequence"/>
</dbReference>
<organism evidence="1 2">
    <name type="scientific">Paractinoplanes ovalisporus</name>
    <dbReference type="NCBI Taxonomy" id="2810368"/>
    <lineage>
        <taxon>Bacteria</taxon>
        <taxon>Bacillati</taxon>
        <taxon>Actinomycetota</taxon>
        <taxon>Actinomycetes</taxon>
        <taxon>Micromonosporales</taxon>
        <taxon>Micromonosporaceae</taxon>
        <taxon>Paractinoplanes</taxon>
    </lineage>
</organism>
<name>A0ABS2ATT0_9ACTN</name>
<evidence type="ECO:0000313" key="2">
    <source>
        <dbReference type="Proteomes" id="UP000632138"/>
    </source>
</evidence>
<keyword evidence="2" id="KW-1185">Reference proteome</keyword>
<evidence type="ECO:0000313" key="1">
    <source>
        <dbReference type="EMBL" id="MBM2623278.1"/>
    </source>
</evidence>
<comment type="caution">
    <text evidence="1">The sequence shown here is derived from an EMBL/GenBank/DDBJ whole genome shotgun (WGS) entry which is preliminary data.</text>
</comment>
<accession>A0ABS2ATT0</accession>
<sequence>MAYDYLAESRRLIADGLPDRPVRLSRRHRFAALAVDVDGAMAATRFVRRGVACHWDDTHVLTRGADGLWWVHGGGGGSSDGPWSTAEFERARAELEPGAIVVEGGSGVMVPPWIQAIELLVGRDAATVRIDDRRELQVPPHGRLVVVSAERCPQLSTHDAAGNKLAEA</sequence>
<dbReference type="EMBL" id="JAENHP010000033">
    <property type="protein sequence ID" value="MBM2623278.1"/>
    <property type="molecule type" value="Genomic_DNA"/>
</dbReference>
<reference evidence="1 2" key="1">
    <citation type="submission" date="2021-01" db="EMBL/GenBank/DDBJ databases">
        <title>Actinoplanes sp. nov. LDG1-06 isolated from lichen.</title>
        <authorList>
            <person name="Saeng-In P."/>
            <person name="Phongsopitanun W."/>
            <person name="Kanchanasin P."/>
            <person name="Yuki M."/>
            <person name="Kudo T."/>
            <person name="Ohkuma M."/>
            <person name="Tanasupawat S."/>
        </authorList>
    </citation>
    <scope>NUCLEOTIDE SEQUENCE [LARGE SCALE GENOMIC DNA]</scope>
    <source>
        <strain evidence="1 2">LDG1-06</strain>
    </source>
</reference>
<proteinExistence type="predicted"/>
<gene>
    <name evidence="1" type="ORF">JIG36_48055</name>
</gene>
<dbReference type="RefSeq" id="WP_203383628.1">
    <property type="nucleotide sequence ID" value="NZ_JAENHP010000033.1"/>
</dbReference>
<protein>
    <submittedName>
        <fullName evidence="1">Uncharacterized protein</fullName>
    </submittedName>
</protein>